<evidence type="ECO:0000313" key="1">
    <source>
        <dbReference type="EMBL" id="MDT2691782.1"/>
    </source>
</evidence>
<name>A0AAE4HRM1_ENTGA</name>
<organism evidence="1 2">
    <name type="scientific">Enterococcus gallinarum</name>
    <dbReference type="NCBI Taxonomy" id="1353"/>
    <lineage>
        <taxon>Bacteria</taxon>
        <taxon>Bacillati</taxon>
        <taxon>Bacillota</taxon>
        <taxon>Bacilli</taxon>
        <taxon>Lactobacillales</taxon>
        <taxon>Enterococcaceae</taxon>
        <taxon>Enterococcus</taxon>
    </lineage>
</organism>
<dbReference type="AlphaFoldDB" id="A0AAE4HRM1"/>
<protein>
    <submittedName>
        <fullName evidence="1">Uncharacterized protein</fullName>
    </submittedName>
</protein>
<proteinExistence type="predicted"/>
<dbReference type="Proteomes" id="UP001183682">
    <property type="component" value="Unassembled WGS sequence"/>
</dbReference>
<comment type="caution">
    <text evidence="1">The sequence shown here is derived from an EMBL/GenBank/DDBJ whole genome shotgun (WGS) entry which is preliminary data.</text>
</comment>
<accession>A0AAE4HRM1</accession>
<sequence length="49" mass="5738">MADELFLLWGAAPIPVFEKNDFSFLFFGFKKSFTASNFFLFFSKIFPTK</sequence>
<reference evidence="1" key="1">
    <citation type="submission" date="2023-03" db="EMBL/GenBank/DDBJ databases">
        <authorList>
            <person name="Shen W."/>
            <person name="Cai J."/>
        </authorList>
    </citation>
    <scope>NUCLEOTIDE SEQUENCE</scope>
    <source>
        <strain evidence="1">K69-2</strain>
    </source>
</reference>
<evidence type="ECO:0000313" key="2">
    <source>
        <dbReference type="Proteomes" id="UP001183682"/>
    </source>
</evidence>
<gene>
    <name evidence="1" type="ORF">P7E30_16535</name>
</gene>
<dbReference type="EMBL" id="JARPZN010000020">
    <property type="protein sequence ID" value="MDT2691782.1"/>
    <property type="molecule type" value="Genomic_DNA"/>
</dbReference>